<dbReference type="AlphaFoldDB" id="A0A0F9LET6"/>
<gene>
    <name evidence="1" type="ORF">LCGC14_1208210</name>
</gene>
<comment type="caution">
    <text evidence="1">The sequence shown here is derived from an EMBL/GenBank/DDBJ whole genome shotgun (WGS) entry which is preliminary data.</text>
</comment>
<proteinExistence type="predicted"/>
<reference evidence="1" key="1">
    <citation type="journal article" date="2015" name="Nature">
        <title>Complex archaea that bridge the gap between prokaryotes and eukaryotes.</title>
        <authorList>
            <person name="Spang A."/>
            <person name="Saw J.H."/>
            <person name="Jorgensen S.L."/>
            <person name="Zaremba-Niedzwiedzka K."/>
            <person name="Martijn J."/>
            <person name="Lind A.E."/>
            <person name="van Eijk R."/>
            <person name="Schleper C."/>
            <person name="Guy L."/>
            <person name="Ettema T.J."/>
        </authorList>
    </citation>
    <scope>NUCLEOTIDE SEQUENCE</scope>
</reference>
<feature type="non-terminal residue" evidence="1">
    <location>
        <position position="1"/>
    </location>
</feature>
<accession>A0A0F9LET6</accession>
<sequence length="50" mass="6009">PCWHDGTSLYASEVFVPLWKANPHDHKGMFQRLEREYALRFVKEDSEEEE</sequence>
<name>A0A0F9LET6_9ZZZZ</name>
<evidence type="ECO:0000313" key="1">
    <source>
        <dbReference type="EMBL" id="KKM93449.1"/>
    </source>
</evidence>
<organism evidence="1">
    <name type="scientific">marine sediment metagenome</name>
    <dbReference type="NCBI Taxonomy" id="412755"/>
    <lineage>
        <taxon>unclassified sequences</taxon>
        <taxon>metagenomes</taxon>
        <taxon>ecological metagenomes</taxon>
    </lineage>
</organism>
<dbReference type="EMBL" id="LAZR01006263">
    <property type="protein sequence ID" value="KKM93449.1"/>
    <property type="molecule type" value="Genomic_DNA"/>
</dbReference>
<protein>
    <submittedName>
        <fullName evidence="1">Uncharacterized protein</fullName>
    </submittedName>
</protein>